<feature type="compositionally biased region" description="Polar residues" evidence="4">
    <location>
        <begin position="577"/>
        <end position="628"/>
    </location>
</feature>
<evidence type="ECO:0000256" key="2">
    <source>
        <dbReference type="ARBA" id="ARBA00022840"/>
    </source>
</evidence>
<feature type="domain" description="Protein kinase" evidence="5">
    <location>
        <begin position="786"/>
        <end position="937"/>
    </location>
</feature>
<keyword evidence="7" id="KW-1185">Reference proteome</keyword>
<dbReference type="SUPFAM" id="SSF55785">
    <property type="entry name" value="PYP-like sensor domain (PAS domain)"/>
    <property type="match status" value="1"/>
</dbReference>
<dbReference type="InterPro" id="IPR035965">
    <property type="entry name" value="PAS-like_dom_sf"/>
</dbReference>
<evidence type="ECO:0000256" key="4">
    <source>
        <dbReference type="SAM" id="MobiDB-lite"/>
    </source>
</evidence>
<dbReference type="SMART" id="SM00220">
    <property type="entry name" value="S_TKc"/>
    <property type="match status" value="1"/>
</dbReference>
<dbReference type="PROSITE" id="PS50011">
    <property type="entry name" value="PROTEIN_KINASE_DOM"/>
    <property type="match status" value="1"/>
</dbReference>
<feature type="binding site" evidence="3">
    <location>
        <position position="815"/>
    </location>
    <ligand>
        <name>ATP</name>
        <dbReference type="ChEBI" id="CHEBI:30616"/>
    </ligand>
</feature>
<feature type="region of interest" description="Disordered" evidence="4">
    <location>
        <begin position="575"/>
        <end position="667"/>
    </location>
</feature>
<dbReference type="PANTHER" id="PTHR24346">
    <property type="entry name" value="MAP/MICROTUBULE AFFINITY-REGULATING KINASE"/>
    <property type="match status" value="1"/>
</dbReference>
<accession>A0ABQ9FX50</accession>
<dbReference type="Pfam" id="PF13426">
    <property type="entry name" value="PAS_9"/>
    <property type="match status" value="1"/>
</dbReference>
<dbReference type="SUPFAM" id="SSF56112">
    <property type="entry name" value="Protein kinase-like (PK-like)"/>
    <property type="match status" value="1"/>
</dbReference>
<sequence length="937" mass="102580">MGSNTNNNFGLLSKKLSFGTPSYPSPLDRIRTGRWDHAGQFGLTNGIEASFEINQSFPKVRKSKLCLEDTMTKPKAQDRNTNGLNDVSFVSGHSRGSFTASSSEHLNQSLGENWSFYNYIGGGQPGTTFPSTIRNPNKAICTINAKTSEILIANDMACELFGYETNTLIGMKLKDLIKLKPKDQATIMESHLEETTGEVVSISGKVVDAVDSNGLILPISLWVRKLEHLKEHRCLVVMEPVERRVALVTFNSKGTILSCDHQLAYLYGYIGPDDVEGLEMKHLIPSFKLPEESEEYEDIFLGIIWVFSSISVYGDTDSSDDQGIGSSITSSQKSMANHVLEDNSPDHGVSDPIVTKLDLCSASDEEDNDILHPMIHTDARSPPPPVSDDCGNVSVSSTDTIPTAREVISTKMCDIKEDTCKMCNKVVSSSGNKCDCETENVQCKKQDELVGEDSVLDNLDLSSTQELLAARIGVIDLNSSGSSEEDSSVMTDQMTESSLGGVADISNGAQSSSAIVKETSIVGYKSDKELPAPSKDYIPKCSPMGHSDSSSSDDCSVDMEHRLLHDLISPLKDSPAIASSCQQKKDTSNTSGILPNESTSFTNPESFSSDGCTSEVFSSRNTSQVNKSGENDIERTKNSSRKEINSQGSSLQSSKSETLFPEGSFTGDCQHRDGSRLGIVFQIKRIEMDNGSYMYSMWVSRDPEEVAEEGRSFGNLTLASSFNSTMDRSCINQSLGEALIDRATSDSKVMDCLPIDDREIAVGTNKVENAQLDMCSPGNGLYDLHYETLSSIGKGAFGFVKLGKRKCDAVEVVVKFIKRVKVLSDCWVTDETYGRVPLEVSLLTKIRHPNIVKVLDVFENDIYIQMVMEKHGSGMDLFEFIDRGPLLDEALSSYIFRQFHIKLIDFGAAAYLLPGKLFGTFCGTLEYCSPEVLQGNK</sequence>
<dbReference type="Gene3D" id="3.30.200.20">
    <property type="entry name" value="Phosphorylase Kinase, domain 1"/>
    <property type="match status" value="1"/>
</dbReference>
<dbReference type="Pfam" id="PF00069">
    <property type="entry name" value="Pkinase"/>
    <property type="match status" value="1"/>
</dbReference>
<dbReference type="Gene3D" id="1.10.510.10">
    <property type="entry name" value="Transferase(Phosphotransferase) domain 1"/>
    <property type="match status" value="1"/>
</dbReference>
<evidence type="ECO:0000256" key="1">
    <source>
        <dbReference type="ARBA" id="ARBA00022741"/>
    </source>
</evidence>
<evidence type="ECO:0000259" key="5">
    <source>
        <dbReference type="PROSITE" id="PS50011"/>
    </source>
</evidence>
<reference evidence="6 7" key="1">
    <citation type="submission" date="2022-12" db="EMBL/GenBank/DDBJ databases">
        <title>Chromosome-level genome of Tegillarca granosa.</title>
        <authorList>
            <person name="Kim J."/>
        </authorList>
    </citation>
    <scope>NUCLEOTIDE SEQUENCE [LARGE SCALE GENOMIC DNA]</scope>
    <source>
        <strain evidence="6">Teg-2019</strain>
        <tissue evidence="6">Adductor muscle</tissue>
    </source>
</reference>
<dbReference type="InterPro" id="IPR011009">
    <property type="entry name" value="Kinase-like_dom_sf"/>
</dbReference>
<keyword evidence="2 3" id="KW-0067">ATP-binding</keyword>
<dbReference type="Proteomes" id="UP001217089">
    <property type="component" value="Unassembled WGS sequence"/>
</dbReference>
<organism evidence="6 7">
    <name type="scientific">Tegillarca granosa</name>
    <name type="common">Malaysian cockle</name>
    <name type="synonym">Anadara granosa</name>
    <dbReference type="NCBI Taxonomy" id="220873"/>
    <lineage>
        <taxon>Eukaryota</taxon>
        <taxon>Metazoa</taxon>
        <taxon>Spiralia</taxon>
        <taxon>Lophotrochozoa</taxon>
        <taxon>Mollusca</taxon>
        <taxon>Bivalvia</taxon>
        <taxon>Autobranchia</taxon>
        <taxon>Pteriomorphia</taxon>
        <taxon>Arcoida</taxon>
        <taxon>Arcoidea</taxon>
        <taxon>Arcidae</taxon>
        <taxon>Tegillarca</taxon>
    </lineage>
</organism>
<dbReference type="CDD" id="cd00130">
    <property type="entry name" value="PAS"/>
    <property type="match status" value="1"/>
</dbReference>
<keyword evidence="1 3" id="KW-0547">Nucleotide-binding</keyword>
<dbReference type="EMBL" id="JARBDR010000018">
    <property type="protein sequence ID" value="KAJ8321816.1"/>
    <property type="molecule type" value="Genomic_DNA"/>
</dbReference>
<feature type="compositionally biased region" description="Basic and acidic residues" evidence="4">
    <location>
        <begin position="629"/>
        <end position="644"/>
    </location>
</feature>
<evidence type="ECO:0000256" key="3">
    <source>
        <dbReference type="PROSITE-ProRule" id="PRU10141"/>
    </source>
</evidence>
<dbReference type="PANTHER" id="PTHR24346:SF51">
    <property type="entry name" value="PAS DOMAIN-CONTAINING SERINE_THREONINE-PROTEIN KINASE"/>
    <property type="match status" value="1"/>
</dbReference>
<evidence type="ECO:0000313" key="6">
    <source>
        <dbReference type="EMBL" id="KAJ8321816.1"/>
    </source>
</evidence>
<proteinExistence type="predicted"/>
<feature type="compositionally biased region" description="Low complexity" evidence="4">
    <location>
        <begin position="646"/>
        <end position="656"/>
    </location>
</feature>
<dbReference type="PROSITE" id="PS00107">
    <property type="entry name" value="PROTEIN_KINASE_ATP"/>
    <property type="match status" value="1"/>
</dbReference>
<dbReference type="InterPro" id="IPR000719">
    <property type="entry name" value="Prot_kinase_dom"/>
</dbReference>
<dbReference type="InterPro" id="IPR000014">
    <property type="entry name" value="PAS"/>
</dbReference>
<evidence type="ECO:0000313" key="7">
    <source>
        <dbReference type="Proteomes" id="UP001217089"/>
    </source>
</evidence>
<protein>
    <recommendedName>
        <fullName evidence="5">Protein kinase domain-containing protein</fullName>
    </recommendedName>
</protein>
<gene>
    <name evidence="6" type="ORF">KUTeg_000287</name>
</gene>
<dbReference type="InterPro" id="IPR017441">
    <property type="entry name" value="Protein_kinase_ATP_BS"/>
</dbReference>
<comment type="caution">
    <text evidence="6">The sequence shown here is derived from an EMBL/GenBank/DDBJ whole genome shotgun (WGS) entry which is preliminary data.</text>
</comment>
<feature type="region of interest" description="Disordered" evidence="4">
    <location>
        <begin position="527"/>
        <end position="556"/>
    </location>
</feature>
<name>A0ABQ9FX50_TEGGR</name>
<dbReference type="Gene3D" id="3.30.450.20">
    <property type="entry name" value="PAS domain"/>
    <property type="match status" value="1"/>
</dbReference>